<organism evidence="1 2">
    <name type="scientific">Allacma fusca</name>
    <dbReference type="NCBI Taxonomy" id="39272"/>
    <lineage>
        <taxon>Eukaryota</taxon>
        <taxon>Metazoa</taxon>
        <taxon>Ecdysozoa</taxon>
        <taxon>Arthropoda</taxon>
        <taxon>Hexapoda</taxon>
        <taxon>Collembola</taxon>
        <taxon>Symphypleona</taxon>
        <taxon>Sminthuridae</taxon>
        <taxon>Allacma</taxon>
    </lineage>
</organism>
<comment type="caution">
    <text evidence="1">The sequence shown here is derived from an EMBL/GenBank/DDBJ whole genome shotgun (WGS) entry which is preliminary data.</text>
</comment>
<dbReference type="AlphaFoldDB" id="A0A8J2LFB5"/>
<gene>
    <name evidence="1" type="ORF">AFUS01_LOCUS31828</name>
</gene>
<accession>A0A8J2LFB5</accession>
<protein>
    <submittedName>
        <fullName evidence="1">Uncharacterized protein</fullName>
    </submittedName>
</protein>
<name>A0A8J2LFB5_9HEXA</name>
<evidence type="ECO:0000313" key="2">
    <source>
        <dbReference type="Proteomes" id="UP000708208"/>
    </source>
</evidence>
<evidence type="ECO:0000313" key="1">
    <source>
        <dbReference type="EMBL" id="CAG7821494.1"/>
    </source>
</evidence>
<proteinExistence type="predicted"/>
<feature type="non-terminal residue" evidence="1">
    <location>
        <position position="54"/>
    </location>
</feature>
<sequence>IDLSTTSLLSPLKGNTGSIFSRRFYESTVNAVKNFSLKRNTPATLKFKRVKSMG</sequence>
<keyword evidence="2" id="KW-1185">Reference proteome</keyword>
<dbReference type="Proteomes" id="UP000708208">
    <property type="component" value="Unassembled WGS sequence"/>
</dbReference>
<reference evidence="1" key="1">
    <citation type="submission" date="2021-06" db="EMBL/GenBank/DDBJ databases">
        <authorList>
            <person name="Hodson N. C."/>
            <person name="Mongue J. A."/>
            <person name="Jaron S. K."/>
        </authorList>
    </citation>
    <scope>NUCLEOTIDE SEQUENCE</scope>
</reference>
<dbReference type="EMBL" id="CAJVCH010512808">
    <property type="protein sequence ID" value="CAG7821494.1"/>
    <property type="molecule type" value="Genomic_DNA"/>
</dbReference>